<dbReference type="AlphaFoldDB" id="A0A1Z4VQR7"/>
<dbReference type="EMBL" id="AP018052">
    <property type="protein sequence ID" value="BAZ93990.1"/>
    <property type="molecule type" value="Genomic_DNA"/>
</dbReference>
<reference evidence="1 2" key="1">
    <citation type="submission" date="2017-05" db="EMBL/GenBank/DDBJ databases">
        <title>Thiocyanate degradation by Thiohalobacter thiocyanaticus FOKN1.</title>
        <authorList>
            <person name="Oshiki M."/>
            <person name="Fukushima T."/>
            <person name="Kawano S."/>
            <person name="Nakagawa J."/>
        </authorList>
    </citation>
    <scope>NUCLEOTIDE SEQUENCE [LARGE SCALE GENOMIC DNA]</scope>
    <source>
        <strain evidence="1 2">FOKN1</strain>
    </source>
</reference>
<sequence>MDAAQWETARLDPTAVFRRPRELMARADLNDAQKIELLRRWEYDARELEIAEEENMPAPGESDDLLDEILDCLRQLEAGAS</sequence>
<dbReference type="Proteomes" id="UP000218765">
    <property type="component" value="Chromosome"/>
</dbReference>
<keyword evidence="2" id="KW-1185">Reference proteome</keyword>
<protein>
    <submittedName>
        <fullName evidence="1">Uncharacterized protein</fullName>
    </submittedName>
</protein>
<evidence type="ECO:0000313" key="2">
    <source>
        <dbReference type="Proteomes" id="UP000218765"/>
    </source>
</evidence>
<dbReference type="KEGG" id="ttc:FOKN1_1602"/>
<proteinExistence type="predicted"/>
<organism evidence="1 2">
    <name type="scientific">Thiohalobacter thiocyanaticus</name>
    <dbReference type="NCBI Taxonomy" id="585455"/>
    <lineage>
        <taxon>Bacteria</taxon>
        <taxon>Pseudomonadati</taxon>
        <taxon>Pseudomonadota</taxon>
        <taxon>Gammaproteobacteria</taxon>
        <taxon>Thiohalobacterales</taxon>
        <taxon>Thiohalobacteraceae</taxon>
        <taxon>Thiohalobacter</taxon>
    </lineage>
</organism>
<dbReference type="OrthoDB" id="5405867at2"/>
<gene>
    <name evidence="1" type="ORF">FOKN1_1602</name>
</gene>
<accession>A0A1Z4VQR7</accession>
<evidence type="ECO:0000313" key="1">
    <source>
        <dbReference type="EMBL" id="BAZ93990.1"/>
    </source>
</evidence>
<name>A0A1Z4VQR7_9GAMM</name>